<evidence type="ECO:0000256" key="2">
    <source>
        <dbReference type="PROSITE-ProRule" id="PRU00023"/>
    </source>
</evidence>
<feature type="domain" description="GPI inositol-deacylase winged helix" evidence="3">
    <location>
        <begin position="301"/>
        <end position="383"/>
    </location>
</feature>
<dbReference type="PROSITE" id="PS50297">
    <property type="entry name" value="ANK_REP_REGION"/>
    <property type="match status" value="1"/>
</dbReference>
<dbReference type="Proteomes" id="UP001456524">
    <property type="component" value="Unassembled WGS sequence"/>
</dbReference>
<dbReference type="SUPFAM" id="SSF48403">
    <property type="entry name" value="Ankyrin repeat"/>
    <property type="match status" value="1"/>
</dbReference>
<evidence type="ECO:0000259" key="3">
    <source>
        <dbReference type="Pfam" id="PF22939"/>
    </source>
</evidence>
<sequence length="623" mass="70411">MAVYEHTKKTGQQVGEIARIMSTASDEKEKQALRDWLTTFDPTETHRSSLAVAFPGAGRWFLDGEFGDWIRHPEKKPRTLWLKGASGMGKTTLMSLAIECLQREHGFKRDSRNLVAYFYCSSGLKDAQEADVMLKSFIKQLCDRLSDQKSWAAVRALRRSLEDNPDELVKAITGCLPRSSRLQVLVSSLESVDFFKHLPQDKVVEVQMAARKVDVDIASFIHEKMNNEKGLRTLPAPLKQKIQDTVKERANGSFRWAECQIAAVRKARFPAKVLDALEETPSTLEGIYSAILSKFEDDEDAKVLTRKMLIWLTFSRRELHVDELTEAMCLDPRSPKLVRESRRPFADAVEEILQGCRDLVSYDANKKVAKLAHDSVRQFLLHLKPGKGPQSYYAIDEVEDAGLLCSLMLRYLNLPDMSSGHCPREKLPERLANWPLLKYVSFAFPSILEDEPWDQGANRHFVEKNLGELMDSASSKPGGGNFGSWVQVAVPEADFSRCKEVYPIYYAASRGYTRILKCVLKWQGNRNIDTPAGVRGSTPLHIACVQGRAKAVEILLRNGADVNERNAFGERGIEFAHRYGYKDIVRFLQENGAKPYDTTIEVRPGSRDFHGRPGVRAGMVRLQ</sequence>
<dbReference type="InterPro" id="IPR002110">
    <property type="entry name" value="Ankyrin_rpt"/>
</dbReference>
<keyword evidence="2" id="KW-0040">ANK repeat</keyword>
<dbReference type="InterPro" id="IPR056884">
    <property type="entry name" value="NPHP3-like_N"/>
</dbReference>
<feature type="domain" description="Nephrocystin 3-like N-terminal" evidence="4">
    <location>
        <begin position="56"/>
        <end position="156"/>
    </location>
</feature>
<dbReference type="EMBL" id="JBBWUH010000021">
    <property type="protein sequence ID" value="KAK8151039.1"/>
    <property type="molecule type" value="Genomic_DNA"/>
</dbReference>
<evidence type="ECO:0008006" key="7">
    <source>
        <dbReference type="Google" id="ProtNLM"/>
    </source>
</evidence>
<dbReference type="PANTHER" id="PTHR10039">
    <property type="entry name" value="AMELOGENIN"/>
    <property type="match status" value="1"/>
</dbReference>
<reference evidence="5 6" key="1">
    <citation type="journal article" date="2022" name="G3 (Bethesda)">
        <title>Enemy or ally: a genomic approach to elucidate the lifestyle of Phyllosticta citrichinaensis.</title>
        <authorList>
            <person name="Buijs V.A."/>
            <person name="Groenewald J.Z."/>
            <person name="Haridas S."/>
            <person name="LaButti K.M."/>
            <person name="Lipzen A."/>
            <person name="Martin F.M."/>
            <person name="Barry K."/>
            <person name="Grigoriev I.V."/>
            <person name="Crous P.W."/>
            <person name="Seidl M.F."/>
        </authorList>
    </citation>
    <scope>NUCLEOTIDE SEQUENCE [LARGE SCALE GENOMIC DNA]</scope>
    <source>
        <strain evidence="5 6">CBS 129764</strain>
    </source>
</reference>
<keyword evidence="6" id="KW-1185">Reference proteome</keyword>
<organism evidence="5 6">
    <name type="scientific">Phyllosticta citrichinensis</name>
    <dbReference type="NCBI Taxonomy" id="1130410"/>
    <lineage>
        <taxon>Eukaryota</taxon>
        <taxon>Fungi</taxon>
        <taxon>Dikarya</taxon>
        <taxon>Ascomycota</taxon>
        <taxon>Pezizomycotina</taxon>
        <taxon>Dothideomycetes</taxon>
        <taxon>Dothideomycetes incertae sedis</taxon>
        <taxon>Botryosphaeriales</taxon>
        <taxon>Phyllostictaceae</taxon>
        <taxon>Phyllosticta</taxon>
    </lineage>
</organism>
<evidence type="ECO:0000259" key="4">
    <source>
        <dbReference type="Pfam" id="PF24883"/>
    </source>
</evidence>
<dbReference type="PANTHER" id="PTHR10039:SF16">
    <property type="entry name" value="GPI INOSITOL-DEACYLASE"/>
    <property type="match status" value="1"/>
</dbReference>
<gene>
    <name evidence="5" type="ORF">IWX90DRAFT_394124</name>
</gene>
<keyword evidence="1" id="KW-0677">Repeat</keyword>
<dbReference type="InterPro" id="IPR036770">
    <property type="entry name" value="Ankyrin_rpt-contain_sf"/>
</dbReference>
<dbReference type="Pfam" id="PF24883">
    <property type="entry name" value="NPHP3_N"/>
    <property type="match status" value="1"/>
</dbReference>
<evidence type="ECO:0000256" key="1">
    <source>
        <dbReference type="ARBA" id="ARBA00022737"/>
    </source>
</evidence>
<evidence type="ECO:0000313" key="6">
    <source>
        <dbReference type="Proteomes" id="UP001456524"/>
    </source>
</evidence>
<dbReference type="InterPro" id="IPR027417">
    <property type="entry name" value="P-loop_NTPase"/>
</dbReference>
<dbReference type="Pfam" id="PF12796">
    <property type="entry name" value="Ank_2"/>
    <property type="match status" value="1"/>
</dbReference>
<dbReference type="InterPro" id="IPR054471">
    <property type="entry name" value="GPIID_WHD"/>
</dbReference>
<accession>A0ABR1XEM9</accession>
<evidence type="ECO:0000313" key="5">
    <source>
        <dbReference type="EMBL" id="KAK8151039.1"/>
    </source>
</evidence>
<name>A0ABR1XEM9_9PEZI</name>
<dbReference type="SMART" id="SM00248">
    <property type="entry name" value="ANK"/>
    <property type="match status" value="3"/>
</dbReference>
<dbReference type="PROSITE" id="PS50088">
    <property type="entry name" value="ANK_REPEAT"/>
    <property type="match status" value="1"/>
</dbReference>
<proteinExistence type="predicted"/>
<dbReference type="Gene3D" id="1.25.40.20">
    <property type="entry name" value="Ankyrin repeat-containing domain"/>
    <property type="match status" value="1"/>
</dbReference>
<feature type="repeat" description="ANK" evidence="2">
    <location>
        <begin position="535"/>
        <end position="567"/>
    </location>
</feature>
<dbReference type="SUPFAM" id="SSF52540">
    <property type="entry name" value="P-loop containing nucleoside triphosphate hydrolases"/>
    <property type="match status" value="1"/>
</dbReference>
<dbReference type="Gene3D" id="3.40.50.300">
    <property type="entry name" value="P-loop containing nucleotide triphosphate hydrolases"/>
    <property type="match status" value="1"/>
</dbReference>
<dbReference type="Pfam" id="PF22939">
    <property type="entry name" value="WHD_GPIID"/>
    <property type="match status" value="1"/>
</dbReference>
<comment type="caution">
    <text evidence="5">The sequence shown here is derived from an EMBL/GenBank/DDBJ whole genome shotgun (WGS) entry which is preliminary data.</text>
</comment>
<protein>
    <recommendedName>
        <fullName evidence="7">NACHT domain-containing protein</fullName>
    </recommendedName>
</protein>